<keyword evidence="1" id="KW-1133">Transmembrane helix</keyword>
<name>A0A1D9LBJ7_9NEIS</name>
<dbReference type="PANTHER" id="PTHR41532:SF1">
    <property type="entry name" value="FIXS PROTEIN"/>
    <property type="match status" value="1"/>
</dbReference>
<dbReference type="PANTHER" id="PTHR41532">
    <property type="entry name" value="FIXS PROTEIN"/>
    <property type="match status" value="1"/>
</dbReference>
<keyword evidence="5" id="KW-1185">Reference proteome</keyword>
<protein>
    <submittedName>
        <fullName evidence="3">Cbb3-type cytochrome oxidase assembly protein CcoS</fullName>
    </submittedName>
    <submittedName>
        <fullName evidence="2">Cytochrome oxidase maturation protein, cbb3-type</fullName>
    </submittedName>
</protein>
<keyword evidence="1" id="KW-0472">Membrane</keyword>
<gene>
    <name evidence="3" type="primary">ccoS</name>
    <name evidence="3" type="ORF">ABGV49_22525</name>
    <name evidence="2" type="ORF">BKX93_00430</name>
</gene>
<accession>A0A1D9LBJ7</accession>
<evidence type="ECO:0000313" key="5">
    <source>
        <dbReference type="Proteomes" id="UP001455709"/>
    </source>
</evidence>
<dbReference type="NCBIfam" id="TIGR00847">
    <property type="entry name" value="ccoS"/>
    <property type="match status" value="1"/>
</dbReference>
<dbReference type="Proteomes" id="UP001455709">
    <property type="component" value="Unassembled WGS sequence"/>
</dbReference>
<dbReference type="RefSeq" id="WP_046156363.1">
    <property type="nucleotide sequence ID" value="NZ_CP017707.1"/>
</dbReference>
<organism evidence="2 4">
    <name type="scientific">Chromobacterium vaccinii</name>
    <dbReference type="NCBI Taxonomy" id="1108595"/>
    <lineage>
        <taxon>Bacteria</taxon>
        <taxon>Pseudomonadati</taxon>
        <taxon>Pseudomonadota</taxon>
        <taxon>Betaproteobacteria</taxon>
        <taxon>Neisseriales</taxon>
        <taxon>Chromobacteriaceae</taxon>
        <taxon>Chromobacterium</taxon>
    </lineage>
</organism>
<dbReference type="KEGG" id="cvc:BKX93_00430"/>
<reference evidence="2 4" key="1">
    <citation type="submission" date="2016-10" db="EMBL/GenBank/DDBJ databases">
        <title>Chromobacterium muskegensis sp. nov., an insecticidal bacterium isolated from Sphagnum bogs.</title>
        <authorList>
            <person name="Sparks M.E."/>
            <person name="Blackburn M.B."/>
            <person name="Gundersen-Rindal D.E."/>
            <person name="Mitchell A."/>
            <person name="Farrar R."/>
            <person name="Kuhar D."/>
        </authorList>
    </citation>
    <scope>NUCLEOTIDE SEQUENCE [LARGE SCALE GENOMIC DNA]</scope>
    <source>
        <strain evidence="2 4">21-1</strain>
    </source>
</reference>
<dbReference type="STRING" id="1108595.BKX93_00430"/>
<dbReference type="Pfam" id="PF03597">
    <property type="entry name" value="FixS"/>
    <property type="match status" value="1"/>
</dbReference>
<proteinExistence type="predicted"/>
<dbReference type="EMBL" id="JBDOJC010000001">
    <property type="protein sequence ID" value="MEO2219842.1"/>
    <property type="molecule type" value="Genomic_DNA"/>
</dbReference>
<keyword evidence="1" id="KW-0812">Transmembrane</keyword>
<evidence type="ECO:0000256" key="1">
    <source>
        <dbReference type="SAM" id="Phobius"/>
    </source>
</evidence>
<dbReference type="InterPro" id="IPR004714">
    <property type="entry name" value="Cyt_oxidase_maturation_cbb3"/>
</dbReference>
<dbReference type="EMBL" id="CP017707">
    <property type="protein sequence ID" value="AOZ48605.1"/>
    <property type="molecule type" value="Genomic_DNA"/>
</dbReference>
<sequence>MESLYLLIPLSLVLVFVIGAIFWWATRSGQFDDMQGPAHRILMDDDATHEDDKPQH</sequence>
<dbReference type="GeneID" id="97478266"/>
<evidence type="ECO:0000313" key="3">
    <source>
        <dbReference type="EMBL" id="MEO2219842.1"/>
    </source>
</evidence>
<feature type="transmembrane region" description="Helical" evidence="1">
    <location>
        <begin position="6"/>
        <end position="25"/>
    </location>
</feature>
<dbReference type="Proteomes" id="UP000178776">
    <property type="component" value="Chromosome"/>
</dbReference>
<dbReference type="GeneID" id="68839690"/>
<reference evidence="3 5" key="2">
    <citation type="submission" date="2024-05" db="EMBL/GenBank/DDBJ databases">
        <authorList>
            <person name="De Oliveira J.P."/>
            <person name="Noriler S.A."/>
            <person name="De Oliveira A.G."/>
            <person name="Sipoli D.S."/>
        </authorList>
    </citation>
    <scope>NUCLEOTIDE SEQUENCE [LARGE SCALE GENOMIC DNA]</scope>
    <source>
        <strain evidence="3 5">LABIM189</strain>
    </source>
</reference>
<evidence type="ECO:0000313" key="4">
    <source>
        <dbReference type="Proteomes" id="UP000178776"/>
    </source>
</evidence>
<dbReference type="AlphaFoldDB" id="A0A1D9LBJ7"/>
<evidence type="ECO:0000313" key="2">
    <source>
        <dbReference type="EMBL" id="AOZ48605.1"/>
    </source>
</evidence>